<dbReference type="PRINTS" id="PR00830">
    <property type="entry name" value="ENDOLAPTASE"/>
</dbReference>
<dbReference type="SUPFAM" id="SSF52540">
    <property type="entry name" value="P-loop containing nucleoside triphosphate hydrolases"/>
    <property type="match status" value="1"/>
</dbReference>
<evidence type="ECO:0000313" key="5">
    <source>
        <dbReference type="Proteomes" id="UP001175271"/>
    </source>
</evidence>
<dbReference type="InterPro" id="IPR003959">
    <property type="entry name" value="ATPase_AAA_core"/>
</dbReference>
<dbReference type="GO" id="GO:0006508">
    <property type="term" value="P:proteolysis"/>
    <property type="evidence" value="ECO:0007669"/>
    <property type="project" value="UniProtKB-KW"/>
</dbReference>
<keyword evidence="1" id="KW-0378">Hydrolase</keyword>
<dbReference type="Gene3D" id="1.10.8.60">
    <property type="match status" value="1"/>
</dbReference>
<dbReference type="InterPro" id="IPR014721">
    <property type="entry name" value="Ribsml_uS5_D2-typ_fold_subgr"/>
</dbReference>
<feature type="domain" description="ATPase AAA-type core" evidence="2">
    <location>
        <begin position="94"/>
        <end position="169"/>
    </location>
</feature>
<dbReference type="SUPFAM" id="SSF54211">
    <property type="entry name" value="Ribosomal protein S5 domain 2-like"/>
    <property type="match status" value="1"/>
</dbReference>
<accession>A0AA39IGZ8</accession>
<dbReference type="Gene3D" id="3.30.230.10">
    <property type="match status" value="1"/>
</dbReference>
<dbReference type="Gene3D" id="3.40.50.300">
    <property type="entry name" value="P-loop containing nucleotide triphosphate hydrolases"/>
    <property type="match status" value="1"/>
</dbReference>
<dbReference type="PANTHER" id="PTHR10046">
    <property type="entry name" value="ATP DEPENDENT LON PROTEASE FAMILY MEMBER"/>
    <property type="match status" value="1"/>
</dbReference>
<dbReference type="AlphaFoldDB" id="A0AA39IGZ8"/>
<proteinExistence type="predicted"/>
<evidence type="ECO:0008006" key="6">
    <source>
        <dbReference type="Google" id="ProtNLM"/>
    </source>
</evidence>
<dbReference type="GO" id="GO:0016887">
    <property type="term" value="F:ATP hydrolysis activity"/>
    <property type="evidence" value="ECO:0007669"/>
    <property type="project" value="InterPro"/>
</dbReference>
<keyword evidence="1" id="KW-0645">Protease</keyword>
<dbReference type="GO" id="GO:0005524">
    <property type="term" value="F:ATP binding"/>
    <property type="evidence" value="ECO:0007669"/>
    <property type="project" value="InterPro"/>
</dbReference>
<dbReference type="GO" id="GO:0030163">
    <property type="term" value="P:protein catabolic process"/>
    <property type="evidence" value="ECO:0007669"/>
    <property type="project" value="InterPro"/>
</dbReference>
<dbReference type="Pfam" id="PF00004">
    <property type="entry name" value="AAA"/>
    <property type="match status" value="1"/>
</dbReference>
<feature type="domain" description="Lon proteolytic" evidence="3">
    <location>
        <begin position="422"/>
        <end position="529"/>
    </location>
</feature>
<sequence>MSEEETSILSKIEGLRLRDEQKAEMLREHKRLRDPEEIAKFEEILDLPWGVHSTKQKDTMEGRWSYADLLPANKKKVMDIEKLVRGCDPKHSHLYLFGPQNIGQREMAEDIARITGRPFQEIRLEQCNSPASLLGSKGQMGQVMKAVKEAKCCDPVIFFDDIEMIWRRKSWKIIDQLADPRKSRAFVDRSVGIPFDLSNAIFILSQNLEKKEEGSPWDFIQYSPIHFFKFGLPTRRRLEIAKNILFPTLLEKHHLDRSPFSDDDLKAIIDDYTVENGVKQLTDVLDLLLSRRSEWTEFRSYFQQLGVEPYCWTRPEERLKVIESDNRVIVGGSRLLGVRQESGRQYRHIEGNVFGRLGEGVGGNKGGVVYARSEYYFTNAVVNETQRLATVLDMCFNVLKNNPDKYGNFKKAVKVEFSEHGDGRSYMSSVFLSLFSLVSGRRIRGDSATTGTITLSGRIRKVDAVYWKAKAAQKDGVRRIILSNWDSDLKFEDEFGVGTVRKEDVSELIKGEMEFVYVATVDELIEEMMEK</sequence>
<dbReference type="EMBL" id="JAUCMV010000001">
    <property type="protein sequence ID" value="KAK0424192.1"/>
    <property type="molecule type" value="Genomic_DNA"/>
</dbReference>
<evidence type="ECO:0000259" key="3">
    <source>
        <dbReference type="Pfam" id="PF05362"/>
    </source>
</evidence>
<dbReference type="InterPro" id="IPR008269">
    <property type="entry name" value="Lon_proteolytic"/>
</dbReference>
<dbReference type="InterPro" id="IPR027065">
    <property type="entry name" value="Lon_Prtase"/>
</dbReference>
<protein>
    <recommendedName>
        <fullName evidence="6">Lon proteolytic domain-containing protein</fullName>
    </recommendedName>
</protein>
<keyword evidence="5" id="KW-1185">Reference proteome</keyword>
<dbReference type="InterPro" id="IPR027417">
    <property type="entry name" value="P-loop_NTPase"/>
</dbReference>
<reference evidence="4" key="1">
    <citation type="submission" date="2023-06" db="EMBL/GenBank/DDBJ databases">
        <title>Genomic analysis of the entomopathogenic nematode Steinernema hermaphroditum.</title>
        <authorList>
            <person name="Schwarz E.M."/>
            <person name="Heppert J.K."/>
            <person name="Baniya A."/>
            <person name="Schwartz H.T."/>
            <person name="Tan C.-H."/>
            <person name="Antoshechkin I."/>
            <person name="Sternberg P.W."/>
            <person name="Goodrich-Blair H."/>
            <person name="Dillman A.R."/>
        </authorList>
    </citation>
    <scope>NUCLEOTIDE SEQUENCE</scope>
    <source>
        <strain evidence="4">PS9179</strain>
        <tissue evidence="4">Whole animal</tissue>
    </source>
</reference>
<evidence type="ECO:0000256" key="1">
    <source>
        <dbReference type="ARBA" id="ARBA00022670"/>
    </source>
</evidence>
<organism evidence="4 5">
    <name type="scientific">Steinernema hermaphroditum</name>
    <dbReference type="NCBI Taxonomy" id="289476"/>
    <lineage>
        <taxon>Eukaryota</taxon>
        <taxon>Metazoa</taxon>
        <taxon>Ecdysozoa</taxon>
        <taxon>Nematoda</taxon>
        <taxon>Chromadorea</taxon>
        <taxon>Rhabditida</taxon>
        <taxon>Tylenchina</taxon>
        <taxon>Panagrolaimomorpha</taxon>
        <taxon>Strongyloidoidea</taxon>
        <taxon>Steinernematidae</taxon>
        <taxon>Steinernema</taxon>
    </lineage>
</organism>
<gene>
    <name evidence="4" type="ORF">QR680_008539</name>
</gene>
<dbReference type="Pfam" id="PF05362">
    <property type="entry name" value="Lon_C"/>
    <property type="match status" value="1"/>
</dbReference>
<dbReference type="InterPro" id="IPR020568">
    <property type="entry name" value="Ribosomal_Su5_D2-typ_SF"/>
</dbReference>
<name>A0AA39IGZ8_9BILA</name>
<comment type="caution">
    <text evidence="4">The sequence shown here is derived from an EMBL/GenBank/DDBJ whole genome shotgun (WGS) entry which is preliminary data.</text>
</comment>
<dbReference type="GO" id="GO:0004252">
    <property type="term" value="F:serine-type endopeptidase activity"/>
    <property type="evidence" value="ECO:0007669"/>
    <property type="project" value="InterPro"/>
</dbReference>
<dbReference type="GO" id="GO:0004176">
    <property type="term" value="F:ATP-dependent peptidase activity"/>
    <property type="evidence" value="ECO:0007669"/>
    <property type="project" value="InterPro"/>
</dbReference>
<evidence type="ECO:0000313" key="4">
    <source>
        <dbReference type="EMBL" id="KAK0424192.1"/>
    </source>
</evidence>
<evidence type="ECO:0000259" key="2">
    <source>
        <dbReference type="Pfam" id="PF00004"/>
    </source>
</evidence>
<dbReference type="Proteomes" id="UP001175271">
    <property type="component" value="Unassembled WGS sequence"/>
</dbReference>